<evidence type="ECO:0000313" key="2">
    <source>
        <dbReference type="EMBL" id="SKC40846.1"/>
    </source>
</evidence>
<keyword evidence="1" id="KW-0812">Transmembrane</keyword>
<reference evidence="2 3" key="1">
    <citation type="submission" date="2017-02" db="EMBL/GenBank/DDBJ databases">
        <authorList>
            <person name="Peterson S.W."/>
        </authorList>
    </citation>
    <scope>NUCLEOTIDE SEQUENCE [LARGE SCALE GENOMIC DNA]</scope>
    <source>
        <strain evidence="2 3">VKM Ac-2059</strain>
    </source>
</reference>
<name>A0A1T5INU4_9MICO</name>
<dbReference type="RefSeq" id="WP_079726868.1">
    <property type="nucleotide sequence ID" value="NZ_FUZP01000001.1"/>
</dbReference>
<organism evidence="2 3">
    <name type="scientific">Okibacterium fritillariae</name>
    <dbReference type="NCBI Taxonomy" id="123320"/>
    <lineage>
        <taxon>Bacteria</taxon>
        <taxon>Bacillati</taxon>
        <taxon>Actinomycetota</taxon>
        <taxon>Actinomycetes</taxon>
        <taxon>Micrococcales</taxon>
        <taxon>Microbacteriaceae</taxon>
        <taxon>Okibacterium</taxon>
    </lineage>
</organism>
<feature type="transmembrane region" description="Helical" evidence="1">
    <location>
        <begin position="21"/>
        <end position="46"/>
    </location>
</feature>
<accession>A0A1T5INU4</accession>
<dbReference type="Proteomes" id="UP000190857">
    <property type="component" value="Unassembled WGS sequence"/>
</dbReference>
<dbReference type="EMBL" id="FUZP01000001">
    <property type="protein sequence ID" value="SKC40846.1"/>
    <property type="molecule type" value="Genomic_DNA"/>
</dbReference>
<evidence type="ECO:0008006" key="4">
    <source>
        <dbReference type="Google" id="ProtNLM"/>
    </source>
</evidence>
<protein>
    <recommendedName>
        <fullName evidence="4">Holin-X, holin superfamily III</fullName>
    </recommendedName>
</protein>
<evidence type="ECO:0000313" key="3">
    <source>
        <dbReference type="Proteomes" id="UP000190857"/>
    </source>
</evidence>
<sequence length="93" mass="9335">MSNDTGSAHAQPATRASRPRLLVGILTFGFGMLLTAGGIVAVLIGAVQGPAWLIAVGIGGVIIGLVLAFLGMVLLYRALVAPASGPRPTTGKK</sequence>
<dbReference type="AlphaFoldDB" id="A0A1T5INU4"/>
<keyword evidence="3" id="KW-1185">Reference proteome</keyword>
<keyword evidence="1" id="KW-0472">Membrane</keyword>
<feature type="transmembrane region" description="Helical" evidence="1">
    <location>
        <begin position="52"/>
        <end position="76"/>
    </location>
</feature>
<dbReference type="STRING" id="123320.SAMN06309945_0675"/>
<evidence type="ECO:0000256" key="1">
    <source>
        <dbReference type="SAM" id="Phobius"/>
    </source>
</evidence>
<keyword evidence="1" id="KW-1133">Transmembrane helix</keyword>
<gene>
    <name evidence="2" type="ORF">SAMN06309945_0675</name>
</gene>
<proteinExistence type="predicted"/>